<reference evidence="1" key="1">
    <citation type="submission" date="2021-02" db="EMBL/GenBank/DDBJ databases">
        <title>Genome sequence Cadophora malorum strain M34.</title>
        <authorList>
            <person name="Stefanovic E."/>
            <person name="Vu D."/>
            <person name="Scully C."/>
            <person name="Dijksterhuis J."/>
            <person name="Roader J."/>
            <person name="Houbraken J."/>
        </authorList>
    </citation>
    <scope>NUCLEOTIDE SEQUENCE</scope>
    <source>
        <strain evidence="1">M34</strain>
    </source>
</reference>
<dbReference type="OrthoDB" id="5389823at2759"/>
<name>A0A8H8BVU9_9HELO</name>
<comment type="caution">
    <text evidence="1">The sequence shown here is derived from an EMBL/GenBank/DDBJ whole genome shotgun (WGS) entry which is preliminary data.</text>
</comment>
<organism evidence="1 2">
    <name type="scientific">Cadophora malorum</name>
    <dbReference type="NCBI Taxonomy" id="108018"/>
    <lineage>
        <taxon>Eukaryota</taxon>
        <taxon>Fungi</taxon>
        <taxon>Dikarya</taxon>
        <taxon>Ascomycota</taxon>
        <taxon>Pezizomycotina</taxon>
        <taxon>Leotiomycetes</taxon>
        <taxon>Helotiales</taxon>
        <taxon>Ploettnerulaceae</taxon>
        <taxon>Cadophora</taxon>
    </lineage>
</organism>
<dbReference type="Proteomes" id="UP000664132">
    <property type="component" value="Unassembled WGS sequence"/>
</dbReference>
<proteinExistence type="predicted"/>
<dbReference type="EMBL" id="JAFJYH010000007">
    <property type="protein sequence ID" value="KAG4425886.1"/>
    <property type="molecule type" value="Genomic_DNA"/>
</dbReference>
<evidence type="ECO:0000313" key="2">
    <source>
        <dbReference type="Proteomes" id="UP000664132"/>
    </source>
</evidence>
<sequence length="222" mass="25294">MVIWDDRSSGRGPFQRSENLENTIQNVIRSLFRNDLFSRDDDLRFGGLRNMSGLGEDRRLEELMVDDMIRRVNLGVQLANSIVSPHMIHAEVHPKISDNGVDRGQYPREFEHPRRVEWFLSLDSATLDRICQAYGLPTGGYSSSYNNPLFNNFREVFPRSWGPSYSSDTAREYRLLNLFQYLGAYVGDGPRHDRVSDTLGGNRLLGRGLGGVGNQRGLGWIQ</sequence>
<accession>A0A8H8BVU9</accession>
<gene>
    <name evidence="1" type="ORF">IFR04_001093</name>
</gene>
<evidence type="ECO:0000313" key="1">
    <source>
        <dbReference type="EMBL" id="KAG4425886.1"/>
    </source>
</evidence>
<keyword evidence="2" id="KW-1185">Reference proteome</keyword>
<dbReference type="AlphaFoldDB" id="A0A8H8BVU9"/>
<protein>
    <submittedName>
        <fullName evidence="1">Uncharacterized protein</fullName>
    </submittedName>
</protein>